<keyword evidence="2" id="KW-0547">Nucleotide-binding</keyword>
<dbReference type="PANTHER" id="PTHR18934">
    <property type="entry name" value="ATP-DEPENDENT RNA HELICASE"/>
    <property type="match status" value="1"/>
</dbReference>
<dbReference type="Gene3D" id="4.10.1060.10">
    <property type="entry name" value="Zinc finger, RanBP2-type"/>
    <property type="match status" value="1"/>
</dbReference>
<evidence type="ECO:0000313" key="11">
    <source>
        <dbReference type="Proteomes" id="UP001642484"/>
    </source>
</evidence>
<comment type="caution">
    <text evidence="10">The sequence shown here is derived from an EMBL/GenBank/DDBJ whole genome shotgun (WGS) entry which is preliminary data.</text>
</comment>
<evidence type="ECO:0000256" key="4">
    <source>
        <dbReference type="ARBA" id="ARBA00022801"/>
    </source>
</evidence>
<evidence type="ECO:0000256" key="2">
    <source>
        <dbReference type="ARBA" id="ARBA00022741"/>
    </source>
</evidence>
<reference evidence="10 11" key="1">
    <citation type="submission" date="2024-02" db="EMBL/GenBank/DDBJ databases">
        <authorList>
            <person name="Chen Y."/>
            <person name="Shah S."/>
            <person name="Dougan E. K."/>
            <person name="Thang M."/>
            <person name="Chan C."/>
        </authorList>
    </citation>
    <scope>NUCLEOTIDE SEQUENCE [LARGE SCALE GENOMIC DNA]</scope>
</reference>
<dbReference type="PROSITE" id="PS50199">
    <property type="entry name" value="ZF_RANBP2_2"/>
    <property type="match status" value="1"/>
</dbReference>
<name>A0ABP0MMY3_9DINO</name>
<dbReference type="PANTHER" id="PTHR18934:SF237">
    <property type="entry name" value="ATP-DEPENDENT DNA_RNA HELICASE DHX36"/>
    <property type="match status" value="1"/>
</dbReference>
<evidence type="ECO:0000256" key="5">
    <source>
        <dbReference type="ARBA" id="ARBA00022806"/>
    </source>
</evidence>
<evidence type="ECO:0000256" key="1">
    <source>
        <dbReference type="ARBA" id="ARBA00022723"/>
    </source>
</evidence>
<evidence type="ECO:0000256" key="7">
    <source>
        <dbReference type="ARBA" id="ARBA00022840"/>
    </source>
</evidence>
<keyword evidence="1" id="KW-0479">Metal-binding</keyword>
<evidence type="ECO:0000256" key="3">
    <source>
        <dbReference type="ARBA" id="ARBA00022771"/>
    </source>
</evidence>
<keyword evidence="3 8" id="KW-0863">Zinc-finger</keyword>
<sequence length="577" mass="64309">MLVDCAETKANAKQRRGRAGRVKPGVCYHLVNVRRWRRMEDFEKPEMLRVPLDSLCLRVSLMGLGHPAKILAKAITPPTDAAVLSSLQQLVELSAVELREKVTDDDEIGARGWDKEDQQRLLKAKLRLTPLGNHLAQLPVDAGCAKLLVLGCIFGIPRDVCTVAAALSVKSPFAVNADGKGSGKGASEQRKLDFAGDLESDQLLLVKLFEHWEELGRHTQSARMWCRENSLKLIYCSCCSCRLNRLMWKTGFRGVGACCFGRFGGFLVLCWCNVLDVLAPHPVMWSSTPGQVVNPDAPEIRSMEHIDRSRQLLGLDIQAFESVSDMRRHLLGILVEQGFAMQEQTEEERPGSKLSTMPACLSSLIHAKEEFGRRRFQLLRSLLCAALWPNVTLLKGNGTLFARNSATLGFHSSSILALQMDQDNDSGDWTCPHCGFYNFASRQECKSCWAARASSPPKRKARPLRHRAFMFGEKVRSLASGPSQKAQTLCRDCCGVSLKALFLLGHRVEVDFLKGRMSMDGWIHCQAAPRDASMLLGMRRRLQDVLTRRLARKTGISPEDAEVVNVMTQILVLDIEI</sequence>
<keyword evidence="5" id="KW-0347">Helicase</keyword>
<dbReference type="Pfam" id="PF00641">
    <property type="entry name" value="Zn_ribbon_RanBP"/>
    <property type="match status" value="1"/>
</dbReference>
<accession>A0ABP0MMY3</accession>
<dbReference type="Pfam" id="PF21010">
    <property type="entry name" value="HA2_C"/>
    <property type="match status" value="1"/>
</dbReference>
<proteinExistence type="predicted"/>
<evidence type="ECO:0000256" key="6">
    <source>
        <dbReference type="ARBA" id="ARBA00022833"/>
    </source>
</evidence>
<dbReference type="Proteomes" id="UP001642484">
    <property type="component" value="Unassembled WGS sequence"/>
</dbReference>
<dbReference type="InterPro" id="IPR001876">
    <property type="entry name" value="Znf_RanBP2"/>
</dbReference>
<dbReference type="SMART" id="SM00847">
    <property type="entry name" value="HA2"/>
    <property type="match status" value="1"/>
</dbReference>
<dbReference type="PROSITE" id="PS01358">
    <property type="entry name" value="ZF_RANBP2_1"/>
    <property type="match status" value="1"/>
</dbReference>
<dbReference type="InterPro" id="IPR007502">
    <property type="entry name" value="Helicase-assoc_dom"/>
</dbReference>
<protein>
    <recommendedName>
        <fullName evidence="9">RanBP2-type domain-containing protein</fullName>
    </recommendedName>
</protein>
<dbReference type="EMBL" id="CAXAMN010018668">
    <property type="protein sequence ID" value="CAK9052845.1"/>
    <property type="molecule type" value="Genomic_DNA"/>
</dbReference>
<organism evidence="10 11">
    <name type="scientific">Durusdinium trenchii</name>
    <dbReference type="NCBI Taxonomy" id="1381693"/>
    <lineage>
        <taxon>Eukaryota</taxon>
        <taxon>Sar</taxon>
        <taxon>Alveolata</taxon>
        <taxon>Dinophyceae</taxon>
        <taxon>Suessiales</taxon>
        <taxon>Symbiodiniaceae</taxon>
        <taxon>Durusdinium</taxon>
    </lineage>
</organism>
<feature type="domain" description="RanBP2-type" evidence="9">
    <location>
        <begin position="425"/>
        <end position="454"/>
    </location>
</feature>
<keyword evidence="6" id="KW-0862">Zinc</keyword>
<evidence type="ECO:0000313" key="10">
    <source>
        <dbReference type="EMBL" id="CAK9052845.1"/>
    </source>
</evidence>
<keyword evidence="7" id="KW-0067">ATP-binding</keyword>
<keyword evidence="11" id="KW-1185">Reference proteome</keyword>
<dbReference type="SUPFAM" id="SSF52540">
    <property type="entry name" value="P-loop containing nucleoside triphosphate hydrolases"/>
    <property type="match status" value="1"/>
</dbReference>
<dbReference type="InterPro" id="IPR027417">
    <property type="entry name" value="P-loop_NTPase"/>
</dbReference>
<evidence type="ECO:0000259" key="9">
    <source>
        <dbReference type="PROSITE" id="PS50199"/>
    </source>
</evidence>
<dbReference type="Gene3D" id="3.40.50.300">
    <property type="entry name" value="P-loop containing nucleotide triphosphate hydrolases"/>
    <property type="match status" value="1"/>
</dbReference>
<dbReference type="SMART" id="SM00547">
    <property type="entry name" value="ZnF_RBZ"/>
    <property type="match status" value="1"/>
</dbReference>
<keyword evidence="4" id="KW-0378">Hydrolase</keyword>
<gene>
    <name evidence="10" type="ORF">CCMP2556_LOCUS26626</name>
</gene>
<evidence type="ECO:0000256" key="8">
    <source>
        <dbReference type="PROSITE-ProRule" id="PRU00322"/>
    </source>
</evidence>
<dbReference type="InterPro" id="IPR036443">
    <property type="entry name" value="Znf_RanBP2_sf"/>
</dbReference>
<dbReference type="SUPFAM" id="SSF90209">
    <property type="entry name" value="Ran binding protein zinc finger-like"/>
    <property type="match status" value="1"/>
</dbReference>
<dbReference type="Gene3D" id="1.20.120.1080">
    <property type="match status" value="1"/>
</dbReference>